<evidence type="ECO:0000313" key="4">
    <source>
        <dbReference type="EMBL" id="TCJ89386.1"/>
    </source>
</evidence>
<dbReference type="PROSITE" id="PS50977">
    <property type="entry name" value="HTH_TETR_2"/>
    <property type="match status" value="1"/>
</dbReference>
<evidence type="ECO:0000256" key="2">
    <source>
        <dbReference type="PROSITE-ProRule" id="PRU00335"/>
    </source>
</evidence>
<dbReference type="Gene3D" id="1.10.357.10">
    <property type="entry name" value="Tetracycline Repressor, domain 2"/>
    <property type="match status" value="1"/>
</dbReference>
<feature type="DNA-binding region" description="H-T-H motif" evidence="2">
    <location>
        <begin position="51"/>
        <end position="70"/>
    </location>
</feature>
<feature type="domain" description="HTH tetR-type" evidence="3">
    <location>
        <begin position="28"/>
        <end position="88"/>
    </location>
</feature>
<dbReference type="EMBL" id="SMFR01000012">
    <property type="protein sequence ID" value="TCJ89386.1"/>
    <property type="molecule type" value="Genomic_DNA"/>
</dbReference>
<keyword evidence="5" id="KW-1185">Reference proteome</keyword>
<sequence length="208" mass="23074">MTDESGSTRPTAPVSKRKAAAARGAARRLGVEDWTDAALRVLLRDGVAAITIAKVCDELGVTKGSFYWHFDGIDQLLETTAQFWCADQNDAARGFTDLDELPTQERLARMGALLTGERVWQVELAVRDWARTNAKVAEAVKALDQRIFHTLSKTLVDMGFSAEQAEMRAGLMCFAGIGFVHGNQNLPVPTEDQRREFFRFITSTEPPR</sequence>
<comment type="caution">
    <text evidence="4">The sequence shown here is derived from an EMBL/GenBank/DDBJ whole genome shotgun (WGS) entry which is preliminary data.</text>
</comment>
<accession>A0A4R1F4Z3</accession>
<dbReference type="GO" id="GO:0000976">
    <property type="term" value="F:transcription cis-regulatory region binding"/>
    <property type="evidence" value="ECO:0007669"/>
    <property type="project" value="TreeGrafter"/>
</dbReference>
<gene>
    <name evidence="4" type="ORF">DFR71_6595</name>
</gene>
<name>A0A4R1F4Z3_9NOCA</name>
<dbReference type="AlphaFoldDB" id="A0A4R1F4Z3"/>
<organism evidence="4 5">
    <name type="scientific">Nocardia alba</name>
    <dbReference type="NCBI Taxonomy" id="225051"/>
    <lineage>
        <taxon>Bacteria</taxon>
        <taxon>Bacillati</taxon>
        <taxon>Actinomycetota</taxon>
        <taxon>Actinomycetes</taxon>
        <taxon>Mycobacteriales</taxon>
        <taxon>Nocardiaceae</taxon>
        <taxon>Nocardia</taxon>
    </lineage>
</organism>
<dbReference type="InterPro" id="IPR001647">
    <property type="entry name" value="HTH_TetR"/>
</dbReference>
<dbReference type="SUPFAM" id="SSF46689">
    <property type="entry name" value="Homeodomain-like"/>
    <property type="match status" value="1"/>
</dbReference>
<dbReference type="Proteomes" id="UP000294856">
    <property type="component" value="Unassembled WGS sequence"/>
</dbReference>
<dbReference type="PANTHER" id="PTHR30055:SF239">
    <property type="entry name" value="TRANSCRIPTIONAL REGULATORY PROTEIN"/>
    <property type="match status" value="1"/>
</dbReference>
<dbReference type="PANTHER" id="PTHR30055">
    <property type="entry name" value="HTH-TYPE TRANSCRIPTIONAL REGULATOR RUTR"/>
    <property type="match status" value="1"/>
</dbReference>
<evidence type="ECO:0000256" key="1">
    <source>
        <dbReference type="ARBA" id="ARBA00023125"/>
    </source>
</evidence>
<dbReference type="InterPro" id="IPR009057">
    <property type="entry name" value="Homeodomain-like_sf"/>
</dbReference>
<evidence type="ECO:0000259" key="3">
    <source>
        <dbReference type="PROSITE" id="PS50977"/>
    </source>
</evidence>
<dbReference type="InterPro" id="IPR050109">
    <property type="entry name" value="HTH-type_TetR-like_transc_reg"/>
</dbReference>
<keyword evidence="1 2" id="KW-0238">DNA-binding</keyword>
<dbReference type="GO" id="GO:0003700">
    <property type="term" value="F:DNA-binding transcription factor activity"/>
    <property type="evidence" value="ECO:0007669"/>
    <property type="project" value="TreeGrafter"/>
</dbReference>
<dbReference type="OrthoDB" id="3218408at2"/>
<evidence type="ECO:0000313" key="5">
    <source>
        <dbReference type="Proteomes" id="UP000294856"/>
    </source>
</evidence>
<protein>
    <submittedName>
        <fullName evidence="4">TetR family transcriptional regulator</fullName>
    </submittedName>
</protein>
<dbReference type="Pfam" id="PF00440">
    <property type="entry name" value="TetR_N"/>
    <property type="match status" value="1"/>
</dbReference>
<dbReference type="RefSeq" id="WP_067460144.1">
    <property type="nucleotide sequence ID" value="NZ_SMFR01000012.1"/>
</dbReference>
<reference evidence="4 5" key="1">
    <citation type="submission" date="2019-03" db="EMBL/GenBank/DDBJ databases">
        <title>Genomic Encyclopedia of Type Strains, Phase IV (KMG-IV): sequencing the most valuable type-strain genomes for metagenomic binning, comparative biology and taxonomic classification.</title>
        <authorList>
            <person name="Goeker M."/>
        </authorList>
    </citation>
    <scope>NUCLEOTIDE SEQUENCE [LARGE SCALE GENOMIC DNA]</scope>
    <source>
        <strain evidence="4 5">DSM 44684</strain>
    </source>
</reference>
<proteinExistence type="predicted"/>
<dbReference type="STRING" id="1210063.GCA_001612665_06440"/>